<accession>A0ABY4F9X6</accession>
<sequence>MTEEKKYALRAVLQHGFKLIAICCASDDFKIYNPASWYRHYQLVKEISLFARWLEKLAFYSAIDFQGFIEEHLWQEYEVMRKQTPTDSFWSIRHCYIQELDRVMPAKD</sequence>
<keyword evidence="2" id="KW-1185">Reference proteome</keyword>
<evidence type="ECO:0000313" key="2">
    <source>
        <dbReference type="Proteomes" id="UP000831785"/>
    </source>
</evidence>
<proteinExistence type="predicted"/>
<name>A0ABY4F9X6_9BACT</name>
<protein>
    <submittedName>
        <fullName evidence="1">Uncharacterized protein</fullName>
    </submittedName>
</protein>
<evidence type="ECO:0000313" key="1">
    <source>
        <dbReference type="EMBL" id="UOQ53254.1"/>
    </source>
</evidence>
<dbReference type="EMBL" id="CP095049">
    <property type="protein sequence ID" value="UOQ53254.1"/>
    <property type="molecule type" value="Genomic_DNA"/>
</dbReference>
<dbReference type="RefSeq" id="WP_244718243.1">
    <property type="nucleotide sequence ID" value="NZ_CP095049.1"/>
</dbReference>
<dbReference type="Proteomes" id="UP000831785">
    <property type="component" value="Chromosome"/>
</dbReference>
<gene>
    <name evidence="1" type="ORF">MUN80_00490</name>
</gene>
<reference evidence="1 2" key="1">
    <citation type="submission" date="2022-04" db="EMBL/GenBank/DDBJ databases">
        <title>Hymenobacter sp. isolated from the air.</title>
        <authorList>
            <person name="Won M."/>
            <person name="Lee C.-M."/>
            <person name="Woen H.-Y."/>
            <person name="Kwon S.-W."/>
        </authorList>
    </citation>
    <scope>NUCLEOTIDE SEQUENCE [LARGE SCALE GENOMIC DNA]</scope>
    <source>
        <strain evidence="2">5116 S-27</strain>
    </source>
</reference>
<organism evidence="1 2">
    <name type="scientific">Hymenobacter cellulosivorans</name>
    <dbReference type="NCBI Taxonomy" id="2932249"/>
    <lineage>
        <taxon>Bacteria</taxon>
        <taxon>Pseudomonadati</taxon>
        <taxon>Bacteroidota</taxon>
        <taxon>Cytophagia</taxon>
        <taxon>Cytophagales</taxon>
        <taxon>Hymenobacteraceae</taxon>
        <taxon>Hymenobacter</taxon>
    </lineage>
</organism>